<dbReference type="PRINTS" id="PR00133">
    <property type="entry name" value="GLHYDRLASE3"/>
</dbReference>
<dbReference type="InterPro" id="IPR017853">
    <property type="entry name" value="GH"/>
</dbReference>
<dbReference type="PANTHER" id="PTHR42715">
    <property type="entry name" value="BETA-GLUCOSIDASE"/>
    <property type="match status" value="1"/>
</dbReference>
<dbReference type="InterPro" id="IPR036962">
    <property type="entry name" value="Glyco_hydro_3_N_sf"/>
</dbReference>
<keyword evidence="2" id="KW-0378">Hydrolase</keyword>
<dbReference type="NCBIfam" id="NF011678">
    <property type="entry name" value="PRK15098.1"/>
    <property type="match status" value="1"/>
</dbReference>
<dbReference type="SUPFAM" id="SSF52279">
    <property type="entry name" value="Beta-D-glucan exohydrolase, C-terminal domain"/>
    <property type="match status" value="1"/>
</dbReference>
<dbReference type="PANTHER" id="PTHR42715:SF10">
    <property type="entry name" value="BETA-GLUCOSIDASE"/>
    <property type="match status" value="1"/>
</dbReference>
<dbReference type="InterPro" id="IPR002772">
    <property type="entry name" value="Glyco_hydro_3_C"/>
</dbReference>
<protein>
    <recommendedName>
        <fullName evidence="4">Exo-alpha-(1-&gt;6)-L-arabinopyranosidase</fullName>
    </recommendedName>
</protein>
<dbReference type="GO" id="GO:0008422">
    <property type="term" value="F:beta-glucosidase activity"/>
    <property type="evidence" value="ECO:0007669"/>
    <property type="project" value="UniProtKB-ARBA"/>
</dbReference>
<proteinExistence type="inferred from homology"/>
<dbReference type="InterPro" id="IPR036881">
    <property type="entry name" value="Glyco_hydro_3_C_sf"/>
</dbReference>
<comment type="function">
    <text evidence="3">Catalyzes the hydrolysis of a non-reducing terminal alpha-L-arabinopyranosidic linkage in ginsenoside Rb2 (alpha-L-arabinopyranosyl-(1-&gt;6)-alpha-D-glucopyranosyl) to release alpha-D-glucopyranosyl (Rd). It is not able to hydrolyze alpha-L-arabinofuranosyl-(1-&gt;6)-alpha-D-glucopyranosyl (Rc).</text>
</comment>
<evidence type="ECO:0000256" key="2">
    <source>
        <dbReference type="ARBA" id="ARBA00022801"/>
    </source>
</evidence>
<evidence type="ECO:0000313" key="8">
    <source>
        <dbReference type="Proteomes" id="UP000283374"/>
    </source>
</evidence>
<comment type="similarity">
    <text evidence="1">Belongs to the glycosyl hydrolase 3 family.</text>
</comment>
<dbReference type="Proteomes" id="UP000283374">
    <property type="component" value="Unassembled WGS sequence"/>
</dbReference>
<dbReference type="InterPro" id="IPR050288">
    <property type="entry name" value="Cellulose_deg_GH3"/>
</dbReference>
<dbReference type="Pfam" id="PF14310">
    <property type="entry name" value="Fn3-like"/>
    <property type="match status" value="1"/>
</dbReference>
<dbReference type="Gene3D" id="3.40.50.1700">
    <property type="entry name" value="Glycoside hydrolase family 3 C-terminal domain"/>
    <property type="match status" value="1"/>
</dbReference>
<evidence type="ECO:0000256" key="5">
    <source>
        <dbReference type="SAM" id="SignalP"/>
    </source>
</evidence>
<dbReference type="RefSeq" id="WP_118765946.1">
    <property type="nucleotide sequence ID" value="NZ_QWKP01000111.1"/>
</dbReference>
<dbReference type="SMART" id="SM01217">
    <property type="entry name" value="Fn3_like"/>
    <property type="match status" value="1"/>
</dbReference>
<feature type="domain" description="Fibronectin type III-like" evidence="6">
    <location>
        <begin position="705"/>
        <end position="774"/>
    </location>
</feature>
<dbReference type="InterPro" id="IPR001764">
    <property type="entry name" value="Glyco_hydro_3_N"/>
</dbReference>
<keyword evidence="5" id="KW-0732">Signal</keyword>
<sequence length="786" mass="83017">MARIGRRAAAVGTAFALVFAAGGSALAAGMTSDDQALAPTRLPAARSIEQKVNNLLARMTTKEKLQQVQLLSDGQITDADAKAGVGSVFSLVDAAQINHFQHIAVEQSRLHIPILFAYDTIHGYRTIFPVPLGAASSFDPAVARADAAVGAKESALQGLKQVYSPMVDVSHEPRWGRIVEGAGEDPYLGSVFAAARVKGTQGNDYSAPDKVVASVKHYVGYGQPEGGRDYNTTDISESRLRNLYLPPFKAAIDAGADTVMCSFNSLNGVPGCANKYTETDILKKEWGFDGFIESDYTAVAELRACPPVKPDEGPCGHGIAAAGPDAGAAALMAGTDSEMVSTYLRDYGKQLLADGKISISRLNDAVKRILRVKFRAGLFEHPYVDVAAASSAASYGKPADLAKSRWAAARSMVLLKNGGEALPLDPSKSTALIGPFGQTVDEMLGPWSGRGADELAPKFVTLFDGLKAGSTGTVTYTAACNLAHNFDPPNNATPPITADDEVCAGPGVDGTDIQDAVAAANDADQVVLALGESGFMSGESNARSQLDLPGHQEELLNAVAATGKPVVVVLFNGRPLDLTGVVDKPAAILEAWFPGTEGGNAVADVLYGKVNPGGKLPVTFPRGVGTVPTYYNHEPSGRPCDATFKWNARYRDQDTCAPLFEFGYGLSYTTFEVSKLDLSRSSIGRNGQVTVSMVVKNTGDRAGDDVAQVYIHDPVASLSQPVRRLRGFERVSLEPGASKTVTFTLDKSDFGFYDNRGKFVVEPGEIQVFGGDSSAATLTKSFTVRP</sequence>
<dbReference type="InterPro" id="IPR026891">
    <property type="entry name" value="Fn3-like"/>
</dbReference>
<evidence type="ECO:0000256" key="3">
    <source>
        <dbReference type="ARBA" id="ARBA00058905"/>
    </source>
</evidence>
<evidence type="ECO:0000256" key="4">
    <source>
        <dbReference type="ARBA" id="ARBA00074219"/>
    </source>
</evidence>
<dbReference type="FunFam" id="2.60.40.10:FF:000495">
    <property type="entry name" value="Periplasmic beta-glucosidase"/>
    <property type="match status" value="1"/>
</dbReference>
<evidence type="ECO:0000259" key="6">
    <source>
        <dbReference type="SMART" id="SM01217"/>
    </source>
</evidence>
<dbReference type="Pfam" id="PF00933">
    <property type="entry name" value="Glyco_hydro_3"/>
    <property type="match status" value="1"/>
</dbReference>
<name>A0A413RQ98_9CELL</name>
<dbReference type="EMBL" id="QWKP01000111">
    <property type="protein sequence ID" value="RHA44162.1"/>
    <property type="molecule type" value="Genomic_DNA"/>
</dbReference>
<reference evidence="7 8" key="1">
    <citation type="submission" date="2018-08" db="EMBL/GenBank/DDBJ databases">
        <title>Cellulomonas rhizosphaerae sp. nov., a novel actinomycete isolated from soil.</title>
        <authorList>
            <person name="Tian Y."/>
        </authorList>
    </citation>
    <scope>NUCLEOTIDE SEQUENCE [LARGE SCALE GENOMIC DNA]</scope>
    <source>
        <strain evidence="7 8">NEAU-TCZ24</strain>
    </source>
</reference>
<dbReference type="Gene3D" id="3.20.20.300">
    <property type="entry name" value="Glycoside hydrolase, family 3, N-terminal domain"/>
    <property type="match status" value="1"/>
</dbReference>
<dbReference type="SUPFAM" id="SSF51445">
    <property type="entry name" value="(Trans)glycosidases"/>
    <property type="match status" value="1"/>
</dbReference>
<evidence type="ECO:0000256" key="1">
    <source>
        <dbReference type="ARBA" id="ARBA00005336"/>
    </source>
</evidence>
<gene>
    <name evidence="7" type="primary">bglX</name>
    <name evidence="7" type="ORF">D1825_02705</name>
</gene>
<feature type="signal peptide" evidence="5">
    <location>
        <begin position="1"/>
        <end position="27"/>
    </location>
</feature>
<keyword evidence="8" id="KW-1185">Reference proteome</keyword>
<dbReference type="InterPro" id="IPR013783">
    <property type="entry name" value="Ig-like_fold"/>
</dbReference>
<comment type="caution">
    <text evidence="7">The sequence shown here is derived from an EMBL/GenBank/DDBJ whole genome shotgun (WGS) entry which is preliminary data.</text>
</comment>
<dbReference type="Pfam" id="PF01915">
    <property type="entry name" value="Glyco_hydro_3_C"/>
    <property type="match status" value="1"/>
</dbReference>
<feature type="chain" id="PRO_5019355872" description="Exo-alpha-(1-&gt;6)-L-arabinopyranosidase" evidence="5">
    <location>
        <begin position="28"/>
        <end position="786"/>
    </location>
</feature>
<evidence type="ECO:0000313" key="7">
    <source>
        <dbReference type="EMBL" id="RHA44162.1"/>
    </source>
</evidence>
<dbReference type="Gene3D" id="2.60.40.10">
    <property type="entry name" value="Immunoglobulins"/>
    <property type="match status" value="1"/>
</dbReference>
<accession>A0A413RQ98</accession>
<dbReference type="AlphaFoldDB" id="A0A413RQ98"/>
<dbReference type="OrthoDB" id="3187562at2"/>
<dbReference type="GO" id="GO:0005975">
    <property type="term" value="P:carbohydrate metabolic process"/>
    <property type="evidence" value="ECO:0007669"/>
    <property type="project" value="InterPro"/>
</dbReference>
<organism evidence="7 8">
    <name type="scientific">Cellulomonas rhizosphaerae</name>
    <dbReference type="NCBI Taxonomy" id="2293719"/>
    <lineage>
        <taxon>Bacteria</taxon>
        <taxon>Bacillati</taxon>
        <taxon>Actinomycetota</taxon>
        <taxon>Actinomycetes</taxon>
        <taxon>Micrococcales</taxon>
        <taxon>Cellulomonadaceae</taxon>
        <taxon>Cellulomonas</taxon>
    </lineage>
</organism>